<dbReference type="Proteomes" id="UP001432027">
    <property type="component" value="Unassembled WGS sequence"/>
</dbReference>
<feature type="signal peptide" evidence="2">
    <location>
        <begin position="1"/>
        <end position="17"/>
    </location>
</feature>
<sequence length="66" mass="7662">MCTFVFLLFILFSNVMSTYNNFLKDLEKVKTESMKLKEVVVRKESSLPAESKRAERVDSGLEERAK</sequence>
<dbReference type="EMBL" id="BTSX01000049">
    <property type="protein sequence ID" value="GMT08264.1"/>
    <property type="molecule type" value="Genomic_DNA"/>
</dbReference>
<evidence type="ECO:0000256" key="2">
    <source>
        <dbReference type="SAM" id="SignalP"/>
    </source>
</evidence>
<protein>
    <submittedName>
        <fullName evidence="3">Uncharacterized protein</fullName>
    </submittedName>
</protein>
<feature type="chain" id="PRO_5044714670" evidence="2">
    <location>
        <begin position="18"/>
        <end position="66"/>
    </location>
</feature>
<gene>
    <name evidence="4" type="ORF">PENTCL1PPCAC_30437</name>
    <name evidence="3" type="ORF">PENTCL1PPCAC_5021</name>
</gene>
<evidence type="ECO:0000256" key="1">
    <source>
        <dbReference type="SAM" id="MobiDB-lite"/>
    </source>
</evidence>
<organism evidence="3 5">
    <name type="scientific">Pristionchus entomophagus</name>
    <dbReference type="NCBI Taxonomy" id="358040"/>
    <lineage>
        <taxon>Eukaryota</taxon>
        <taxon>Metazoa</taxon>
        <taxon>Ecdysozoa</taxon>
        <taxon>Nematoda</taxon>
        <taxon>Chromadorea</taxon>
        <taxon>Rhabditida</taxon>
        <taxon>Rhabditina</taxon>
        <taxon>Diplogasteromorpha</taxon>
        <taxon>Diplogasteroidea</taxon>
        <taxon>Neodiplogasteridae</taxon>
        <taxon>Pristionchus</taxon>
    </lineage>
</organism>
<keyword evidence="2" id="KW-0732">Signal</keyword>
<feature type="non-terminal residue" evidence="3">
    <location>
        <position position="66"/>
    </location>
</feature>
<dbReference type="EMBL" id="BTSX01000002">
    <property type="protein sequence ID" value="GMS82846.1"/>
    <property type="molecule type" value="Genomic_DNA"/>
</dbReference>
<proteinExistence type="predicted"/>
<evidence type="ECO:0000313" key="5">
    <source>
        <dbReference type="Proteomes" id="UP001432027"/>
    </source>
</evidence>
<dbReference type="AlphaFoldDB" id="A0AAV5SHR1"/>
<evidence type="ECO:0000313" key="3">
    <source>
        <dbReference type="EMBL" id="GMS82846.1"/>
    </source>
</evidence>
<keyword evidence="5" id="KW-1185">Reference proteome</keyword>
<accession>A0AAV5SHR1</accession>
<evidence type="ECO:0000313" key="4">
    <source>
        <dbReference type="EMBL" id="GMT08264.1"/>
    </source>
</evidence>
<feature type="region of interest" description="Disordered" evidence="1">
    <location>
        <begin position="45"/>
        <end position="66"/>
    </location>
</feature>
<name>A0AAV5SHR1_9BILA</name>
<reference evidence="3" key="1">
    <citation type="submission" date="2023-10" db="EMBL/GenBank/DDBJ databases">
        <title>Genome assembly of Pristionchus species.</title>
        <authorList>
            <person name="Yoshida K."/>
            <person name="Sommer R.J."/>
        </authorList>
    </citation>
    <scope>NUCLEOTIDE SEQUENCE</scope>
    <source>
        <strain evidence="3">RS0144</strain>
    </source>
</reference>
<comment type="caution">
    <text evidence="3">The sequence shown here is derived from an EMBL/GenBank/DDBJ whole genome shotgun (WGS) entry which is preliminary data.</text>
</comment>